<dbReference type="PROSITE" id="PS01022">
    <property type="entry name" value="PTR2_1"/>
    <property type="match status" value="1"/>
</dbReference>
<evidence type="ECO:0000256" key="5">
    <source>
        <dbReference type="ARBA" id="ARBA00022692"/>
    </source>
</evidence>
<dbReference type="InterPro" id="IPR020846">
    <property type="entry name" value="MFS_dom"/>
</dbReference>
<gene>
    <name evidence="11" type="ORF">Mco01_51650</name>
</gene>
<evidence type="ECO:0000256" key="6">
    <source>
        <dbReference type="ARBA" id="ARBA00022989"/>
    </source>
</evidence>
<dbReference type="Pfam" id="PF00854">
    <property type="entry name" value="PTR2"/>
    <property type="match status" value="1"/>
</dbReference>
<dbReference type="InterPro" id="IPR000109">
    <property type="entry name" value="POT_fam"/>
</dbReference>
<keyword evidence="7 9" id="KW-0472">Membrane</keyword>
<sequence length="504" mass="53938">MTSGLSEPPVREREFFGHPRGLATLFGTEMWERFSYYGMRAILVLYLSAPQVRGGMGLSETTAVGVYGVYIASVYLLALAGGWLADRLFGPRRTVLYGASVIMAGHLSMAVPAGGTFVWLGLVLIALGSGMLKPNIAALVGELYRHGDDARRDSGYTLFYMGINLGAFVGIMVVPWLQTGGHWHLAFGAAAAGMAVGLTQYVLGRRHLGGAGEEPDHRLTPEEERRFKRVAGWGLGALAAGLALWALSGTFTVDRFALALTVVTAAVPLAYFVFLFRGSHEITPEERTRLVAYVWLFLAAALFWLIYDQAGSALLLFAKKNTDLDILGYTIPPGWVANSNSIAIVVLAPVFADLFLKAGDRITAPVKFAVGLVLVGLSFVVMSMAASVASDGSRVSILWLLSVYMIQTIGELFLSPAGLSVTNKLSPRAFENQMMGVWYLAIAVGDSVGGQVYRLTTVVPMPVYYLALALAAVAGGLLLLAFARRVHALMADRPAARLAGAPPA</sequence>
<organism evidence="11 12">
    <name type="scientific">Microbispora corallina</name>
    <dbReference type="NCBI Taxonomy" id="83302"/>
    <lineage>
        <taxon>Bacteria</taxon>
        <taxon>Bacillati</taxon>
        <taxon>Actinomycetota</taxon>
        <taxon>Actinomycetes</taxon>
        <taxon>Streptosporangiales</taxon>
        <taxon>Streptosporangiaceae</taxon>
        <taxon>Microbispora</taxon>
    </lineage>
</organism>
<name>A0ABQ4G507_9ACTN</name>
<feature type="domain" description="Major facilitator superfamily (MFS) profile" evidence="10">
    <location>
        <begin position="24"/>
        <end position="487"/>
    </location>
</feature>
<dbReference type="PANTHER" id="PTHR23517">
    <property type="entry name" value="RESISTANCE PROTEIN MDTM, PUTATIVE-RELATED-RELATED"/>
    <property type="match status" value="1"/>
</dbReference>
<proteinExistence type="inferred from homology"/>
<keyword evidence="4" id="KW-1003">Cell membrane</keyword>
<dbReference type="EMBL" id="BOOC01000029">
    <property type="protein sequence ID" value="GIH42165.1"/>
    <property type="molecule type" value="Genomic_DNA"/>
</dbReference>
<dbReference type="PANTHER" id="PTHR23517:SF15">
    <property type="entry name" value="PROTON-DEPENDENT OLIGOPEPTIDE FAMILY TRANSPORT PROTEIN"/>
    <property type="match status" value="1"/>
</dbReference>
<comment type="similarity">
    <text evidence="2 8">Belongs to the major facilitator superfamily. Proton-dependent oligopeptide transporter (POT/PTR) (TC 2.A.17) family.</text>
</comment>
<keyword evidence="3 8" id="KW-0813">Transport</keyword>
<feature type="transmembrane region" description="Helical" evidence="9">
    <location>
        <begin position="290"/>
        <end position="307"/>
    </location>
</feature>
<dbReference type="InterPro" id="IPR050171">
    <property type="entry name" value="MFS_Transporters"/>
</dbReference>
<dbReference type="PROSITE" id="PS50850">
    <property type="entry name" value="MFS"/>
    <property type="match status" value="1"/>
</dbReference>
<keyword evidence="6 9" id="KW-1133">Transmembrane helix</keyword>
<feature type="transmembrane region" description="Helical" evidence="9">
    <location>
        <begin position="183"/>
        <end position="203"/>
    </location>
</feature>
<dbReference type="NCBIfam" id="TIGR00924">
    <property type="entry name" value="yjdL_sub1_fam"/>
    <property type="match status" value="1"/>
</dbReference>
<evidence type="ECO:0000256" key="9">
    <source>
        <dbReference type="SAM" id="Phobius"/>
    </source>
</evidence>
<evidence type="ECO:0000256" key="8">
    <source>
        <dbReference type="RuleBase" id="RU003755"/>
    </source>
</evidence>
<evidence type="ECO:0000256" key="7">
    <source>
        <dbReference type="ARBA" id="ARBA00023136"/>
    </source>
</evidence>
<evidence type="ECO:0000313" key="12">
    <source>
        <dbReference type="Proteomes" id="UP000603904"/>
    </source>
</evidence>
<dbReference type="InterPro" id="IPR036259">
    <property type="entry name" value="MFS_trans_sf"/>
</dbReference>
<feature type="transmembrane region" description="Helical" evidence="9">
    <location>
        <begin position="435"/>
        <end position="456"/>
    </location>
</feature>
<dbReference type="CDD" id="cd17346">
    <property type="entry name" value="MFS_DtpA_like"/>
    <property type="match status" value="1"/>
</dbReference>
<reference evidence="11 12" key="1">
    <citation type="submission" date="2021-01" db="EMBL/GenBank/DDBJ databases">
        <title>Whole genome shotgun sequence of Microbispora corallina NBRC 16416.</title>
        <authorList>
            <person name="Komaki H."/>
            <person name="Tamura T."/>
        </authorList>
    </citation>
    <scope>NUCLEOTIDE SEQUENCE [LARGE SCALE GENOMIC DNA]</scope>
    <source>
        <strain evidence="11 12">NBRC 16416</strain>
    </source>
</reference>
<evidence type="ECO:0000256" key="3">
    <source>
        <dbReference type="ARBA" id="ARBA00022448"/>
    </source>
</evidence>
<keyword evidence="5 8" id="KW-0812">Transmembrane</keyword>
<feature type="transmembrane region" description="Helical" evidence="9">
    <location>
        <begin position="395"/>
        <end position="414"/>
    </location>
</feature>
<feature type="transmembrane region" description="Helical" evidence="9">
    <location>
        <begin position="368"/>
        <end position="389"/>
    </location>
</feature>
<dbReference type="InterPro" id="IPR018456">
    <property type="entry name" value="PTR2_symporter_CS"/>
</dbReference>
<evidence type="ECO:0000259" key="10">
    <source>
        <dbReference type="PROSITE" id="PS50850"/>
    </source>
</evidence>
<evidence type="ECO:0000256" key="4">
    <source>
        <dbReference type="ARBA" id="ARBA00022475"/>
    </source>
</evidence>
<feature type="transmembrane region" description="Helical" evidence="9">
    <location>
        <begin position="335"/>
        <end position="356"/>
    </location>
</feature>
<dbReference type="Gene3D" id="1.20.1250.20">
    <property type="entry name" value="MFS general substrate transporter like domains"/>
    <property type="match status" value="1"/>
</dbReference>
<keyword evidence="12" id="KW-1185">Reference proteome</keyword>
<feature type="transmembrane region" description="Helical" evidence="9">
    <location>
        <begin position="156"/>
        <end position="177"/>
    </location>
</feature>
<dbReference type="SUPFAM" id="SSF103473">
    <property type="entry name" value="MFS general substrate transporter"/>
    <property type="match status" value="2"/>
</dbReference>
<dbReference type="InterPro" id="IPR005279">
    <property type="entry name" value="Dipep/tripep_permease"/>
</dbReference>
<evidence type="ECO:0000256" key="2">
    <source>
        <dbReference type="ARBA" id="ARBA00005982"/>
    </source>
</evidence>
<feature type="transmembrane region" description="Helical" evidence="9">
    <location>
        <begin position="64"/>
        <end position="85"/>
    </location>
</feature>
<accession>A0ABQ4G507</accession>
<comment type="subcellular location">
    <subcellularLocation>
        <location evidence="1">Cell membrane</location>
        <topology evidence="1">Multi-pass membrane protein</topology>
    </subcellularLocation>
    <subcellularLocation>
        <location evidence="8">Membrane</location>
        <topology evidence="8">Multi-pass membrane protein</topology>
    </subcellularLocation>
</comment>
<comment type="caution">
    <text evidence="11">The sequence shown here is derived from an EMBL/GenBank/DDBJ whole genome shotgun (WGS) entry which is preliminary data.</text>
</comment>
<dbReference type="Proteomes" id="UP000603904">
    <property type="component" value="Unassembled WGS sequence"/>
</dbReference>
<feature type="transmembrane region" description="Helical" evidence="9">
    <location>
        <begin position="462"/>
        <end position="483"/>
    </location>
</feature>
<evidence type="ECO:0000313" key="11">
    <source>
        <dbReference type="EMBL" id="GIH42165.1"/>
    </source>
</evidence>
<dbReference type="RefSeq" id="WP_204059424.1">
    <property type="nucleotide sequence ID" value="NZ_BAAAGP010000007.1"/>
</dbReference>
<feature type="transmembrane region" description="Helical" evidence="9">
    <location>
        <begin position="230"/>
        <end position="251"/>
    </location>
</feature>
<protein>
    <submittedName>
        <fullName evidence="11">MFS transporter</fullName>
    </submittedName>
</protein>
<feature type="transmembrane region" description="Helical" evidence="9">
    <location>
        <begin position="257"/>
        <end position="278"/>
    </location>
</feature>
<dbReference type="PROSITE" id="PS01023">
    <property type="entry name" value="PTR2_2"/>
    <property type="match status" value="1"/>
</dbReference>
<evidence type="ECO:0000256" key="1">
    <source>
        <dbReference type="ARBA" id="ARBA00004651"/>
    </source>
</evidence>